<dbReference type="Proteomes" id="UP000639772">
    <property type="component" value="Unassembled WGS sequence"/>
</dbReference>
<evidence type="ECO:0000256" key="3">
    <source>
        <dbReference type="ARBA" id="ARBA00022617"/>
    </source>
</evidence>
<organism evidence="8 10">
    <name type="scientific">Vanilla planifolia</name>
    <name type="common">Vanilla</name>
    <dbReference type="NCBI Taxonomy" id="51239"/>
    <lineage>
        <taxon>Eukaryota</taxon>
        <taxon>Viridiplantae</taxon>
        <taxon>Streptophyta</taxon>
        <taxon>Embryophyta</taxon>
        <taxon>Tracheophyta</taxon>
        <taxon>Spermatophyta</taxon>
        <taxon>Magnoliopsida</taxon>
        <taxon>Liliopsida</taxon>
        <taxon>Asparagales</taxon>
        <taxon>Orchidaceae</taxon>
        <taxon>Vanilloideae</taxon>
        <taxon>Vanilleae</taxon>
        <taxon>Vanilla</taxon>
    </lineage>
</organism>
<evidence type="ECO:0000256" key="4">
    <source>
        <dbReference type="ARBA" id="ARBA00022723"/>
    </source>
</evidence>
<evidence type="ECO:0000313" key="11">
    <source>
        <dbReference type="Proteomes" id="UP000639772"/>
    </source>
</evidence>
<dbReference type="PANTHER" id="PTHR47955:SF19">
    <property type="entry name" value="CYTOCHROME P450 71A9-LIKE ISOFORM X1"/>
    <property type="match status" value="1"/>
</dbReference>
<gene>
    <name evidence="9" type="ORF">HPP92_011882</name>
    <name evidence="8" type="ORF">HPP92_012213</name>
</gene>
<protein>
    <recommendedName>
        <fullName evidence="12">Cytochrome P450</fullName>
    </recommendedName>
</protein>
<dbReference type="GO" id="GO:0005506">
    <property type="term" value="F:iron ion binding"/>
    <property type="evidence" value="ECO:0007669"/>
    <property type="project" value="InterPro"/>
</dbReference>
<comment type="caution">
    <text evidence="8">The sequence shown here is derived from an EMBL/GenBank/DDBJ whole genome shotgun (WGS) entry which is preliminary data.</text>
</comment>
<keyword evidence="7" id="KW-0503">Monooxygenase</keyword>
<evidence type="ECO:0000313" key="8">
    <source>
        <dbReference type="EMBL" id="KAG0481355.1"/>
    </source>
</evidence>
<comment type="similarity">
    <text evidence="2">Belongs to the cytochrome P450 family.</text>
</comment>
<keyword evidence="6" id="KW-0408">Iron</keyword>
<evidence type="ECO:0000256" key="1">
    <source>
        <dbReference type="ARBA" id="ARBA00001971"/>
    </source>
</evidence>
<keyword evidence="5" id="KW-0560">Oxidoreductase</keyword>
<keyword evidence="10" id="KW-1185">Reference proteome</keyword>
<dbReference type="OrthoDB" id="1470350at2759"/>
<evidence type="ECO:0000313" key="9">
    <source>
        <dbReference type="EMBL" id="KAG0483798.1"/>
    </source>
</evidence>
<dbReference type="Proteomes" id="UP000636800">
    <property type="component" value="Chromosome 5"/>
</dbReference>
<dbReference type="InterPro" id="IPR036396">
    <property type="entry name" value="Cyt_P450_sf"/>
</dbReference>
<dbReference type="GO" id="GO:0016705">
    <property type="term" value="F:oxidoreductase activity, acting on paired donors, with incorporation or reduction of molecular oxygen"/>
    <property type="evidence" value="ECO:0007669"/>
    <property type="project" value="InterPro"/>
</dbReference>
<proteinExistence type="inferred from homology"/>
<evidence type="ECO:0000313" key="10">
    <source>
        <dbReference type="Proteomes" id="UP000636800"/>
    </source>
</evidence>
<evidence type="ECO:0008006" key="12">
    <source>
        <dbReference type="Google" id="ProtNLM"/>
    </source>
</evidence>
<evidence type="ECO:0000256" key="5">
    <source>
        <dbReference type="ARBA" id="ARBA00023002"/>
    </source>
</evidence>
<accession>A0A835QX48</accession>
<dbReference type="SUPFAM" id="SSF48264">
    <property type="entry name" value="Cytochrome P450"/>
    <property type="match status" value="1"/>
</dbReference>
<dbReference type="EMBL" id="JADCNM010000005">
    <property type="protein sequence ID" value="KAG0483798.1"/>
    <property type="molecule type" value="Genomic_DNA"/>
</dbReference>
<keyword evidence="4" id="KW-0479">Metal-binding</keyword>
<dbReference type="GO" id="GO:0004497">
    <property type="term" value="F:monooxygenase activity"/>
    <property type="evidence" value="ECO:0007669"/>
    <property type="project" value="UniProtKB-KW"/>
</dbReference>
<comment type="cofactor">
    <cofactor evidence="1">
        <name>heme</name>
        <dbReference type="ChEBI" id="CHEBI:30413"/>
    </cofactor>
</comment>
<keyword evidence="3" id="KW-0349">Heme</keyword>
<evidence type="ECO:0000256" key="2">
    <source>
        <dbReference type="ARBA" id="ARBA00010617"/>
    </source>
</evidence>
<dbReference type="AlphaFoldDB" id="A0A835QX48"/>
<dbReference type="PANTHER" id="PTHR47955">
    <property type="entry name" value="CYTOCHROME P450 FAMILY 71 PROTEIN"/>
    <property type="match status" value="1"/>
</dbReference>
<dbReference type="Gene3D" id="1.10.630.10">
    <property type="entry name" value="Cytochrome P450"/>
    <property type="match status" value="1"/>
</dbReference>
<sequence>MSASADANFYGGNDIVFGRHDEFWRQMRRLCATQLLISKRVRSHQAIRHNEISRLVRSIAACPSGSFINLSEELLNLSNNITGFSVIGGRCKEQRMFLSTLVGANQLLNGFALADLFPYIPGFIIWFTGCRKKLDFCRLS</sequence>
<evidence type="ECO:0000256" key="6">
    <source>
        <dbReference type="ARBA" id="ARBA00023004"/>
    </source>
</evidence>
<reference evidence="10 11" key="1">
    <citation type="journal article" date="2020" name="Nat. Food">
        <title>A phased Vanilla planifolia genome enables genetic improvement of flavour and production.</title>
        <authorList>
            <person name="Hasing T."/>
            <person name="Tang H."/>
            <person name="Brym M."/>
            <person name="Khazi F."/>
            <person name="Huang T."/>
            <person name="Chambers A.H."/>
        </authorList>
    </citation>
    <scope>NUCLEOTIDE SEQUENCE [LARGE SCALE GENOMIC DNA]</scope>
    <source>
        <tissue evidence="8">Leaf</tissue>
    </source>
</reference>
<dbReference type="EMBL" id="JADCNL010000005">
    <property type="protein sequence ID" value="KAG0481355.1"/>
    <property type="molecule type" value="Genomic_DNA"/>
</dbReference>
<name>A0A835QX48_VANPL</name>
<evidence type="ECO:0000256" key="7">
    <source>
        <dbReference type="ARBA" id="ARBA00023033"/>
    </source>
</evidence>
<dbReference type="GO" id="GO:0020037">
    <property type="term" value="F:heme binding"/>
    <property type="evidence" value="ECO:0007669"/>
    <property type="project" value="InterPro"/>
</dbReference>